<keyword evidence="1" id="KW-0175">Coiled coil</keyword>
<organism evidence="2 3">
    <name type="scientific">Isobaculum melis</name>
    <dbReference type="NCBI Taxonomy" id="142588"/>
    <lineage>
        <taxon>Bacteria</taxon>
        <taxon>Bacillati</taxon>
        <taxon>Bacillota</taxon>
        <taxon>Bacilli</taxon>
        <taxon>Lactobacillales</taxon>
        <taxon>Carnobacteriaceae</taxon>
        <taxon>Isobaculum</taxon>
    </lineage>
</organism>
<name>A0A1H9PWT9_9LACT</name>
<reference evidence="2 3" key="1">
    <citation type="submission" date="2016-10" db="EMBL/GenBank/DDBJ databases">
        <authorList>
            <person name="de Groot N.N."/>
        </authorList>
    </citation>
    <scope>NUCLEOTIDE SEQUENCE [LARGE SCALE GENOMIC DNA]</scope>
    <source>
        <strain evidence="2 3">DSM 13760</strain>
    </source>
</reference>
<dbReference type="AlphaFoldDB" id="A0A1H9PWT9"/>
<protein>
    <submittedName>
        <fullName evidence="2">Uncharacterized protein</fullName>
    </submittedName>
</protein>
<dbReference type="RefSeq" id="WP_092649348.1">
    <property type="nucleotide sequence ID" value="NZ_FOHA01000001.1"/>
</dbReference>
<feature type="coiled-coil region" evidence="1">
    <location>
        <begin position="8"/>
        <end position="45"/>
    </location>
</feature>
<evidence type="ECO:0000313" key="3">
    <source>
        <dbReference type="Proteomes" id="UP000198948"/>
    </source>
</evidence>
<evidence type="ECO:0000256" key="1">
    <source>
        <dbReference type="SAM" id="Coils"/>
    </source>
</evidence>
<evidence type="ECO:0000313" key="2">
    <source>
        <dbReference type="EMBL" id="SER52642.1"/>
    </source>
</evidence>
<dbReference type="STRING" id="142588.SAMN04488559_101197"/>
<sequence length="108" mass="13215">MLEDLIQKKEYEGKRNHYEDLYQKLDRLIERHQETYQHIKQTNQQFISMMPVIDQQAYPGLDFDFRQKGLHEELEQYISKEGAHLIHLSSARTESYNRYLHYQELLNQ</sequence>
<proteinExistence type="predicted"/>
<accession>A0A1H9PWT9</accession>
<gene>
    <name evidence="2" type="ORF">SAMN04488559_101197</name>
</gene>
<dbReference type="Proteomes" id="UP000198948">
    <property type="component" value="Unassembled WGS sequence"/>
</dbReference>
<dbReference type="EMBL" id="FOHA01000001">
    <property type="protein sequence ID" value="SER52642.1"/>
    <property type="molecule type" value="Genomic_DNA"/>
</dbReference>
<dbReference type="OrthoDB" id="2941170at2"/>
<keyword evidence="3" id="KW-1185">Reference proteome</keyword>